<dbReference type="PANTHER" id="PTHR24305:SF237">
    <property type="entry name" value="CYTOCHROME P450 MONOOXYGENASE ATNE-RELATED"/>
    <property type="match status" value="1"/>
</dbReference>
<dbReference type="Proteomes" id="UP000248961">
    <property type="component" value="Unassembled WGS sequence"/>
</dbReference>
<dbReference type="VEuPathDB" id="FungiDB:BO97DRAFT_424758"/>
<comment type="similarity">
    <text evidence="2">Belongs to the cytochrome P450 family.</text>
</comment>
<evidence type="ECO:0000256" key="8">
    <source>
        <dbReference type="SAM" id="MobiDB-lite"/>
    </source>
</evidence>
<keyword evidence="4" id="KW-0479">Metal-binding</keyword>
<sequence>MPSESDTDHLAGKVVRLGPNTLSFDSATAMSDIYGVRANVRKADSYCAMGASRRSPTILTAIDKGLHGFKRRIMAQVFSEQSLKQIENRVLDNVTNFVSLLSTDADTNSGGTAPKNVADASTWLTFDIIADRCYGENINLLQSENMRWFSSAFRKISQRSMMNMMQPKLCQFKLDHIFLSSQYKDIRRAGSWIRERGEARARLGNDIVKKDIFSAMLNATHPKTGRSFTEKDLWVGSKLLLVAGSDTTSDALSATIYYLLYHQNSLARLTRELRTTFATEDSIRLDTASPTTSPYLHACINEALRLPPSVPNGPPRTVLPGRIPVDGDFIPEGTVIGTSIYTLHRNAAFFDQPDTFRPERWLDPSSPEQGSQLQLQLQLQRIPSSSSAASTTKQTQSV</sequence>
<dbReference type="PRINTS" id="PR00463">
    <property type="entry name" value="EP450I"/>
</dbReference>
<dbReference type="InterPro" id="IPR050121">
    <property type="entry name" value="Cytochrome_P450_monoxygenase"/>
</dbReference>
<dbReference type="OrthoDB" id="1470350at2759"/>
<evidence type="ECO:0000256" key="2">
    <source>
        <dbReference type="ARBA" id="ARBA00010617"/>
    </source>
</evidence>
<gene>
    <name evidence="9" type="ORF">BO97DRAFT_424758</name>
</gene>
<dbReference type="InterPro" id="IPR002401">
    <property type="entry name" value="Cyt_P450_E_grp-I"/>
</dbReference>
<dbReference type="STRING" id="1450537.A0A395HXW5"/>
<dbReference type="AlphaFoldDB" id="A0A395HXW5"/>
<dbReference type="PANTHER" id="PTHR24305">
    <property type="entry name" value="CYTOCHROME P450"/>
    <property type="match status" value="1"/>
</dbReference>
<evidence type="ECO:0000256" key="5">
    <source>
        <dbReference type="ARBA" id="ARBA00023002"/>
    </source>
</evidence>
<keyword evidence="5" id="KW-0560">Oxidoreductase</keyword>
<evidence type="ECO:0000256" key="7">
    <source>
        <dbReference type="ARBA" id="ARBA00023033"/>
    </source>
</evidence>
<accession>A0A395HXW5</accession>
<evidence type="ECO:0000256" key="4">
    <source>
        <dbReference type="ARBA" id="ARBA00022723"/>
    </source>
</evidence>
<dbReference type="GO" id="GO:0020037">
    <property type="term" value="F:heme binding"/>
    <property type="evidence" value="ECO:0007669"/>
    <property type="project" value="InterPro"/>
</dbReference>
<keyword evidence="3" id="KW-0349">Heme</keyword>
<dbReference type="InterPro" id="IPR036396">
    <property type="entry name" value="Cyt_P450_sf"/>
</dbReference>
<organism evidence="9 10">
    <name type="scientific">Aspergillus homomorphus (strain CBS 101889)</name>
    <dbReference type="NCBI Taxonomy" id="1450537"/>
    <lineage>
        <taxon>Eukaryota</taxon>
        <taxon>Fungi</taxon>
        <taxon>Dikarya</taxon>
        <taxon>Ascomycota</taxon>
        <taxon>Pezizomycotina</taxon>
        <taxon>Eurotiomycetes</taxon>
        <taxon>Eurotiomycetidae</taxon>
        <taxon>Eurotiales</taxon>
        <taxon>Aspergillaceae</taxon>
        <taxon>Aspergillus</taxon>
        <taxon>Aspergillus subgen. Circumdati</taxon>
    </lineage>
</organism>
<name>A0A395HXW5_ASPHC</name>
<dbReference type="SUPFAM" id="SSF48264">
    <property type="entry name" value="Cytochrome P450"/>
    <property type="match status" value="1"/>
</dbReference>
<dbReference type="GO" id="GO:0004497">
    <property type="term" value="F:monooxygenase activity"/>
    <property type="evidence" value="ECO:0007669"/>
    <property type="project" value="UniProtKB-KW"/>
</dbReference>
<keyword evidence="10" id="KW-1185">Reference proteome</keyword>
<protein>
    <submittedName>
        <fullName evidence="9">Cytochrome P450</fullName>
    </submittedName>
</protein>
<keyword evidence="7" id="KW-0503">Monooxygenase</keyword>
<dbReference type="InterPro" id="IPR001128">
    <property type="entry name" value="Cyt_P450"/>
</dbReference>
<evidence type="ECO:0000313" key="9">
    <source>
        <dbReference type="EMBL" id="RAL12233.1"/>
    </source>
</evidence>
<dbReference type="Gene3D" id="1.10.630.10">
    <property type="entry name" value="Cytochrome P450"/>
    <property type="match status" value="1"/>
</dbReference>
<feature type="region of interest" description="Disordered" evidence="8">
    <location>
        <begin position="356"/>
        <end position="398"/>
    </location>
</feature>
<evidence type="ECO:0000256" key="6">
    <source>
        <dbReference type="ARBA" id="ARBA00023004"/>
    </source>
</evidence>
<dbReference type="GO" id="GO:0016705">
    <property type="term" value="F:oxidoreductase activity, acting on paired donors, with incorporation or reduction of molecular oxygen"/>
    <property type="evidence" value="ECO:0007669"/>
    <property type="project" value="InterPro"/>
</dbReference>
<comment type="cofactor">
    <cofactor evidence="1">
        <name>heme</name>
        <dbReference type="ChEBI" id="CHEBI:30413"/>
    </cofactor>
</comment>
<dbReference type="EMBL" id="KZ824284">
    <property type="protein sequence ID" value="RAL12233.1"/>
    <property type="molecule type" value="Genomic_DNA"/>
</dbReference>
<dbReference type="RefSeq" id="XP_025551387.1">
    <property type="nucleotide sequence ID" value="XM_025697003.1"/>
</dbReference>
<dbReference type="Pfam" id="PF00067">
    <property type="entry name" value="p450"/>
    <property type="match status" value="1"/>
</dbReference>
<keyword evidence="6" id="KW-0408">Iron</keyword>
<dbReference type="GeneID" id="37201292"/>
<proteinExistence type="inferred from homology"/>
<evidence type="ECO:0000313" key="10">
    <source>
        <dbReference type="Proteomes" id="UP000248961"/>
    </source>
</evidence>
<evidence type="ECO:0000256" key="3">
    <source>
        <dbReference type="ARBA" id="ARBA00022617"/>
    </source>
</evidence>
<dbReference type="GO" id="GO:0005506">
    <property type="term" value="F:iron ion binding"/>
    <property type="evidence" value="ECO:0007669"/>
    <property type="project" value="InterPro"/>
</dbReference>
<evidence type="ECO:0000256" key="1">
    <source>
        <dbReference type="ARBA" id="ARBA00001971"/>
    </source>
</evidence>
<feature type="compositionally biased region" description="Low complexity" evidence="8">
    <location>
        <begin position="364"/>
        <end position="398"/>
    </location>
</feature>
<reference evidence="9 10" key="1">
    <citation type="submission" date="2018-02" db="EMBL/GenBank/DDBJ databases">
        <title>The genomes of Aspergillus section Nigri reveals drivers in fungal speciation.</title>
        <authorList>
            <consortium name="DOE Joint Genome Institute"/>
            <person name="Vesth T.C."/>
            <person name="Nybo J."/>
            <person name="Theobald S."/>
            <person name="Brandl J."/>
            <person name="Frisvad J.C."/>
            <person name="Nielsen K.F."/>
            <person name="Lyhne E.K."/>
            <person name="Kogle M.E."/>
            <person name="Kuo A."/>
            <person name="Riley R."/>
            <person name="Clum A."/>
            <person name="Nolan M."/>
            <person name="Lipzen A."/>
            <person name="Salamov A."/>
            <person name="Henrissat B."/>
            <person name="Wiebenga A."/>
            <person name="De vries R.P."/>
            <person name="Grigoriev I.V."/>
            <person name="Mortensen U.H."/>
            <person name="Andersen M.R."/>
            <person name="Baker S.E."/>
        </authorList>
    </citation>
    <scope>NUCLEOTIDE SEQUENCE [LARGE SCALE GENOMIC DNA]</scope>
    <source>
        <strain evidence="9 10">CBS 101889</strain>
    </source>
</reference>